<name>A0ABQ3KEZ8_9PSEU</name>
<dbReference type="PROSITE" id="PS51898">
    <property type="entry name" value="TYR_RECOMBINASE"/>
    <property type="match status" value="1"/>
</dbReference>
<gene>
    <name evidence="8" type="ORF">GCM10017567_41640</name>
</gene>
<dbReference type="Pfam" id="PF00589">
    <property type="entry name" value="Phage_integrase"/>
    <property type="match status" value="1"/>
</dbReference>
<evidence type="ECO:0000256" key="1">
    <source>
        <dbReference type="ARBA" id="ARBA00008857"/>
    </source>
</evidence>
<keyword evidence="2" id="KW-0229">DNA integration</keyword>
<dbReference type="CDD" id="cd01189">
    <property type="entry name" value="INT_ICEBs1_C_like"/>
    <property type="match status" value="1"/>
</dbReference>
<keyword evidence="3 5" id="KW-0238">DNA-binding</keyword>
<dbReference type="InterPro" id="IPR044068">
    <property type="entry name" value="CB"/>
</dbReference>
<dbReference type="InterPro" id="IPR002104">
    <property type="entry name" value="Integrase_catalytic"/>
</dbReference>
<organism evidence="8 9">
    <name type="scientific">Amycolatopsis bullii</name>
    <dbReference type="NCBI Taxonomy" id="941987"/>
    <lineage>
        <taxon>Bacteria</taxon>
        <taxon>Bacillati</taxon>
        <taxon>Actinomycetota</taxon>
        <taxon>Actinomycetes</taxon>
        <taxon>Pseudonocardiales</taxon>
        <taxon>Pseudonocardiaceae</taxon>
        <taxon>Amycolatopsis</taxon>
    </lineage>
</organism>
<evidence type="ECO:0000259" key="7">
    <source>
        <dbReference type="PROSITE" id="PS51900"/>
    </source>
</evidence>
<dbReference type="InterPro" id="IPR010998">
    <property type="entry name" value="Integrase_recombinase_N"/>
</dbReference>
<proteinExistence type="inferred from homology"/>
<keyword evidence="9" id="KW-1185">Reference proteome</keyword>
<evidence type="ECO:0000256" key="3">
    <source>
        <dbReference type="ARBA" id="ARBA00023125"/>
    </source>
</evidence>
<dbReference type="RefSeq" id="WP_191312488.1">
    <property type="nucleotide sequence ID" value="NZ_BNAW01000017.1"/>
</dbReference>
<reference evidence="9" key="1">
    <citation type="journal article" date="2019" name="Int. J. Syst. Evol. Microbiol.">
        <title>The Global Catalogue of Microorganisms (GCM) 10K type strain sequencing project: providing services to taxonomists for standard genome sequencing and annotation.</title>
        <authorList>
            <consortium name="The Broad Institute Genomics Platform"/>
            <consortium name="The Broad Institute Genome Sequencing Center for Infectious Disease"/>
            <person name="Wu L."/>
            <person name="Ma J."/>
        </authorList>
    </citation>
    <scope>NUCLEOTIDE SEQUENCE [LARGE SCALE GENOMIC DNA]</scope>
    <source>
        <strain evidence="9">CGMCC 4.7680</strain>
    </source>
</reference>
<dbReference type="InterPro" id="IPR013762">
    <property type="entry name" value="Integrase-like_cat_sf"/>
</dbReference>
<sequence>MPRPQLEIGTYGEIRYSATAKGWRARALFRDFDGQTREVERSGKTKTQAANRLRAAFLNWQGSTAGEITRETRLKDLAAVWIEQVQQDVREGTKSPTTINTYESILKRHVVPGMGELRVREATVMRLDRFLGALQRTVGASTAKTARTALSGMLGLAARYDAIDSNPTRDTRRIPKSKKKPRALDAEERTKWLARVEANEKARRWDLPDLSRFMMAAGVRVGEALATFWEDVDFVAGTVDITHTVVRVKGEGLLRKPRPKTESSMRALPLPSWALALLERRWAEAKADGRPLASPIFASTTGTLRDPNNVLRVLREIRGSDDFLWLTSHNFRKTTATALDDAGVPTRLIADHLGHSRVSMTQDTYLGRKTVDPITAQALEGLLDKPSDPNSGDNPGSRS</sequence>
<evidence type="ECO:0000256" key="5">
    <source>
        <dbReference type="PROSITE-ProRule" id="PRU01248"/>
    </source>
</evidence>
<feature type="domain" description="Core-binding (CB)" evidence="7">
    <location>
        <begin position="72"/>
        <end position="158"/>
    </location>
</feature>
<comment type="caution">
    <text evidence="8">The sequence shown here is derived from an EMBL/GenBank/DDBJ whole genome shotgun (WGS) entry which is preliminary data.</text>
</comment>
<dbReference type="EMBL" id="BNAW01000017">
    <property type="protein sequence ID" value="GHG18821.1"/>
    <property type="molecule type" value="Genomic_DNA"/>
</dbReference>
<dbReference type="InterPro" id="IPR050808">
    <property type="entry name" value="Phage_Integrase"/>
</dbReference>
<feature type="domain" description="Tyr recombinase" evidence="6">
    <location>
        <begin position="179"/>
        <end position="379"/>
    </location>
</feature>
<comment type="similarity">
    <text evidence="1">Belongs to the 'phage' integrase family.</text>
</comment>
<evidence type="ECO:0000259" key="6">
    <source>
        <dbReference type="PROSITE" id="PS51898"/>
    </source>
</evidence>
<dbReference type="SUPFAM" id="SSF56349">
    <property type="entry name" value="DNA breaking-rejoining enzymes"/>
    <property type="match status" value="1"/>
</dbReference>
<dbReference type="PANTHER" id="PTHR30629">
    <property type="entry name" value="PROPHAGE INTEGRASE"/>
    <property type="match status" value="1"/>
</dbReference>
<accession>A0ABQ3KEZ8</accession>
<keyword evidence="4" id="KW-0233">DNA recombination</keyword>
<protein>
    <submittedName>
        <fullName evidence="8">Phage integrase</fullName>
    </submittedName>
</protein>
<dbReference type="Proteomes" id="UP000649955">
    <property type="component" value="Unassembled WGS sequence"/>
</dbReference>
<dbReference type="PROSITE" id="PS51900">
    <property type="entry name" value="CB"/>
    <property type="match status" value="1"/>
</dbReference>
<dbReference type="PANTHER" id="PTHR30629:SF6">
    <property type="entry name" value="PROPHAGE INTEGRASE INTA-RELATED"/>
    <property type="match status" value="1"/>
</dbReference>
<dbReference type="Gene3D" id="1.10.443.10">
    <property type="entry name" value="Intergrase catalytic core"/>
    <property type="match status" value="1"/>
</dbReference>
<evidence type="ECO:0000313" key="8">
    <source>
        <dbReference type="EMBL" id="GHG18821.1"/>
    </source>
</evidence>
<evidence type="ECO:0000313" key="9">
    <source>
        <dbReference type="Proteomes" id="UP000649955"/>
    </source>
</evidence>
<dbReference type="InterPro" id="IPR011010">
    <property type="entry name" value="DNA_brk_join_enz"/>
</dbReference>
<dbReference type="Gene3D" id="1.10.150.130">
    <property type="match status" value="1"/>
</dbReference>
<evidence type="ECO:0000256" key="2">
    <source>
        <dbReference type="ARBA" id="ARBA00022908"/>
    </source>
</evidence>
<evidence type="ECO:0000256" key="4">
    <source>
        <dbReference type="ARBA" id="ARBA00023172"/>
    </source>
</evidence>